<feature type="compositionally biased region" description="Basic residues" evidence="1">
    <location>
        <begin position="293"/>
        <end position="302"/>
    </location>
</feature>
<feature type="compositionally biased region" description="Polar residues" evidence="1">
    <location>
        <begin position="193"/>
        <end position="223"/>
    </location>
</feature>
<comment type="caution">
    <text evidence="2">The sequence shown here is derived from an EMBL/GenBank/DDBJ whole genome shotgun (WGS) entry which is preliminary data.</text>
</comment>
<reference evidence="3" key="1">
    <citation type="submission" date="2024-06" db="EMBL/GenBank/DDBJ databases">
        <title>Draft Genome Sequences of Epichloe bromicola Strains Isolated from Elymus ciliaris.</title>
        <authorList>
            <consortium name="Epichloe bromicola genome sequencing consortium"/>
            <person name="Miura A."/>
            <person name="Imano S."/>
            <person name="Ashida A."/>
            <person name="Sato I."/>
            <person name="Chiba S."/>
            <person name="Tanaka A."/>
            <person name="Camagna M."/>
            <person name="Takemoto D."/>
        </authorList>
    </citation>
    <scope>NUCLEOTIDE SEQUENCE [LARGE SCALE GENOMIC DNA]</scope>
    <source>
        <strain evidence="3">DP</strain>
    </source>
</reference>
<feature type="compositionally biased region" description="Polar residues" evidence="1">
    <location>
        <begin position="348"/>
        <end position="369"/>
    </location>
</feature>
<feature type="compositionally biased region" description="Basic and acidic residues" evidence="1">
    <location>
        <begin position="328"/>
        <end position="343"/>
    </location>
</feature>
<dbReference type="Proteomes" id="UP001562357">
    <property type="component" value="Unassembled WGS sequence"/>
</dbReference>
<dbReference type="SMART" id="SM00384">
    <property type="entry name" value="AT_hook"/>
    <property type="match status" value="2"/>
</dbReference>
<proteinExistence type="predicted"/>
<protein>
    <submittedName>
        <fullName evidence="2">Kinetochore-associated Ndc80 complex subunit ndc80</fullName>
    </submittedName>
</protein>
<feature type="compositionally biased region" description="Basic and acidic residues" evidence="1">
    <location>
        <begin position="303"/>
        <end position="314"/>
    </location>
</feature>
<feature type="compositionally biased region" description="Basic and acidic residues" evidence="1">
    <location>
        <begin position="23"/>
        <end position="41"/>
    </location>
</feature>
<sequence>MTARVIADSDGDESEAESASHVSRHDAEQTRASSHDVDHHQSASTDPSLFNSVFTEQQDAARQQSGNHGAIDLTGESDAVDYASFDQGFERVGNTAAHVEKSPWDVPSSPESAKPKRSTKKNTENNTSTKITRGLRRQLDDIGYISPDDEPTTAQNLNKKRCIRSEMDVTNASVSTLSIERDECFLVAPPALASSQRRQYSTQPLQQCGINVKSSGSATNINTPREGYPPSAKPLSPERPKSSTPEKPDETQGGVFPPGSTSMTIRPDDDYAPEKEEEDDGSYQEKPEAKPTSTKKPRGRPKKVVDASSTKDENLAAVQVKKKRGRPKKSDKVFMDDDNKPEYEDPASTHTNSVPEGAGTQQQANQDSATLAIPQASKATGTNKQDILQLPETPTRQAENADSSVNKATPNKKDSLAQNSSSRQLHRVGLSKKTKIAPLLKMIRK</sequence>
<feature type="region of interest" description="Disordered" evidence="1">
    <location>
        <begin position="93"/>
        <end position="157"/>
    </location>
</feature>
<feature type="region of interest" description="Disordered" evidence="1">
    <location>
        <begin position="193"/>
        <end position="432"/>
    </location>
</feature>
<feature type="region of interest" description="Disordered" evidence="1">
    <location>
        <begin position="1"/>
        <end position="73"/>
    </location>
</feature>
<feature type="compositionally biased region" description="Polar residues" evidence="1">
    <location>
        <begin position="377"/>
        <end position="409"/>
    </location>
</feature>
<evidence type="ECO:0000313" key="3">
    <source>
        <dbReference type="Proteomes" id="UP001562357"/>
    </source>
</evidence>
<evidence type="ECO:0000256" key="1">
    <source>
        <dbReference type="SAM" id="MobiDB-lite"/>
    </source>
</evidence>
<dbReference type="InterPro" id="IPR017956">
    <property type="entry name" value="AT_hook_DNA-bd_motif"/>
</dbReference>
<accession>A0ABQ0CR53</accession>
<evidence type="ECO:0000313" key="2">
    <source>
        <dbReference type="EMBL" id="GAB0135932.1"/>
    </source>
</evidence>
<feature type="compositionally biased region" description="Polar residues" evidence="1">
    <location>
        <begin position="42"/>
        <end position="67"/>
    </location>
</feature>
<organism evidence="2 3">
    <name type="scientific">Epichloe bromicola</name>
    <dbReference type="NCBI Taxonomy" id="79588"/>
    <lineage>
        <taxon>Eukaryota</taxon>
        <taxon>Fungi</taxon>
        <taxon>Dikarya</taxon>
        <taxon>Ascomycota</taxon>
        <taxon>Pezizomycotina</taxon>
        <taxon>Sordariomycetes</taxon>
        <taxon>Hypocreomycetidae</taxon>
        <taxon>Hypocreales</taxon>
        <taxon>Clavicipitaceae</taxon>
        <taxon>Epichloe</taxon>
    </lineage>
</organism>
<gene>
    <name evidence="2" type="primary">g4253</name>
    <name evidence="2" type="ORF">EsDP_00004253</name>
</gene>
<keyword evidence="3" id="KW-1185">Reference proteome</keyword>
<feature type="compositionally biased region" description="Basic and acidic residues" evidence="1">
    <location>
        <begin position="236"/>
        <end position="250"/>
    </location>
</feature>
<name>A0ABQ0CR53_9HYPO</name>
<dbReference type="EMBL" id="BAAFGZ010000158">
    <property type="protein sequence ID" value="GAB0135932.1"/>
    <property type="molecule type" value="Genomic_DNA"/>
</dbReference>